<protein>
    <submittedName>
        <fullName evidence="2">DUF5330 domain-containing protein</fullName>
    </submittedName>
</protein>
<evidence type="ECO:0000313" key="3">
    <source>
        <dbReference type="Proteomes" id="UP001604043"/>
    </source>
</evidence>
<evidence type="ECO:0000256" key="1">
    <source>
        <dbReference type="SAM" id="MobiDB-lite"/>
    </source>
</evidence>
<sequence>MFFLFRLAFWVGLVLLLLPFGLKGSDGRDVSVFDAFGAAQALVADLRGFCDRQPQACAVGGQMAGHLVEKAQVGARWVYESIGHHEGAPPAPVQGAAPAQPGRSSAEKGSALDLTPQDLMPLWGGGDAAKMVVPQGFQPVAGQPAQTMTPTPLPPLPPRRPA</sequence>
<feature type="region of interest" description="Disordered" evidence="1">
    <location>
        <begin position="88"/>
        <end position="110"/>
    </location>
</feature>
<feature type="region of interest" description="Disordered" evidence="1">
    <location>
        <begin position="134"/>
        <end position="162"/>
    </location>
</feature>
<evidence type="ECO:0000313" key="2">
    <source>
        <dbReference type="EMBL" id="MFG1252834.1"/>
    </source>
</evidence>
<comment type="caution">
    <text evidence="2">The sequence shown here is derived from an EMBL/GenBank/DDBJ whole genome shotgun (WGS) entry which is preliminary data.</text>
</comment>
<feature type="compositionally biased region" description="Pro residues" evidence="1">
    <location>
        <begin position="151"/>
        <end position="162"/>
    </location>
</feature>
<gene>
    <name evidence="2" type="ORF">V5F30_11515</name>
</gene>
<name>A0ABW6ZGB9_9HYPH</name>
<organism evidence="2 3">
    <name type="scientific">Xanthobacter aminoxidans</name>
    <dbReference type="NCBI Taxonomy" id="186280"/>
    <lineage>
        <taxon>Bacteria</taxon>
        <taxon>Pseudomonadati</taxon>
        <taxon>Pseudomonadota</taxon>
        <taxon>Alphaproteobacteria</taxon>
        <taxon>Hyphomicrobiales</taxon>
        <taxon>Xanthobacteraceae</taxon>
        <taxon>Xanthobacter</taxon>
    </lineage>
</organism>
<keyword evidence="3" id="KW-1185">Reference proteome</keyword>
<reference evidence="2 3" key="1">
    <citation type="submission" date="2024-02" db="EMBL/GenBank/DDBJ databases">
        <title>Expansion and revision of Xanthobacter and proposal of Roseixanthobacter gen. nov.</title>
        <authorList>
            <person name="Soltysiak M.P.M."/>
            <person name="Jalihal A."/>
            <person name="Ory A."/>
            <person name="Chrisophersen C."/>
            <person name="Lee A.D."/>
            <person name="Boulton J."/>
            <person name="Springer M."/>
        </authorList>
    </citation>
    <scope>NUCLEOTIDE SEQUENCE [LARGE SCALE GENOMIC DNA]</scope>
    <source>
        <strain evidence="2 3">CB5</strain>
    </source>
</reference>
<proteinExistence type="predicted"/>
<dbReference type="Pfam" id="PF17264">
    <property type="entry name" value="DUF5330"/>
    <property type="match status" value="1"/>
</dbReference>
<dbReference type="InterPro" id="IPR035220">
    <property type="entry name" value="DUF5330"/>
</dbReference>
<dbReference type="Proteomes" id="UP001604043">
    <property type="component" value="Unassembled WGS sequence"/>
</dbReference>
<feature type="compositionally biased region" description="Low complexity" evidence="1">
    <location>
        <begin position="93"/>
        <end position="102"/>
    </location>
</feature>
<dbReference type="EMBL" id="JBAFUR010000002">
    <property type="protein sequence ID" value="MFG1252834.1"/>
    <property type="molecule type" value="Genomic_DNA"/>
</dbReference>
<accession>A0ABW6ZGB9</accession>
<dbReference type="RefSeq" id="WP_394007637.1">
    <property type="nucleotide sequence ID" value="NZ_JBAFUR010000002.1"/>
</dbReference>